<dbReference type="SMART" id="SM00931">
    <property type="entry name" value="NOSIC"/>
    <property type="match status" value="1"/>
</dbReference>
<dbReference type="InterPro" id="IPR012974">
    <property type="entry name" value="NOP58/56_N"/>
</dbReference>
<dbReference type="GO" id="GO:0032040">
    <property type="term" value="C:small-subunit processome"/>
    <property type="evidence" value="ECO:0007669"/>
    <property type="project" value="InterPro"/>
</dbReference>
<dbReference type="Pfam" id="PF08156">
    <property type="entry name" value="NOP5NT"/>
    <property type="match status" value="1"/>
</dbReference>
<accession>A0A8K0SZ08</accession>
<dbReference type="OrthoDB" id="6780543at2759"/>
<evidence type="ECO:0000313" key="8">
    <source>
        <dbReference type="EMBL" id="KAH7322686.1"/>
    </source>
</evidence>
<keyword evidence="9" id="KW-1185">Reference proteome</keyword>
<evidence type="ECO:0000256" key="4">
    <source>
        <dbReference type="ARBA" id="ARBA00023242"/>
    </source>
</evidence>
<dbReference type="InterPro" id="IPR002687">
    <property type="entry name" value="Nop_dom"/>
</dbReference>
<dbReference type="InterPro" id="IPR045056">
    <property type="entry name" value="Nop56/Nop58"/>
</dbReference>
<keyword evidence="3" id="KW-0690">Ribosome biogenesis</keyword>
<feature type="domain" description="Nop" evidence="7">
    <location>
        <begin position="302"/>
        <end position="420"/>
    </location>
</feature>
<comment type="similarity">
    <text evidence="2">Belongs to the NOP5/NOP56 family.</text>
</comment>
<evidence type="ECO:0000256" key="2">
    <source>
        <dbReference type="ARBA" id="ARBA00009211"/>
    </source>
</evidence>
<dbReference type="Pfam" id="PF01798">
    <property type="entry name" value="Nop"/>
    <property type="match status" value="1"/>
</dbReference>
<dbReference type="GO" id="GO:0031428">
    <property type="term" value="C:box C/D methylation guide snoRNP complex"/>
    <property type="evidence" value="ECO:0007669"/>
    <property type="project" value="InterPro"/>
</dbReference>
<dbReference type="PANTHER" id="PTHR10894">
    <property type="entry name" value="NUCLEOLAR PROTEIN 5 NUCLEOLAR PROTEIN NOP5 NOP58"/>
    <property type="match status" value="1"/>
</dbReference>
<organism evidence="8 9">
    <name type="scientific">Stachybotrys elegans</name>
    <dbReference type="NCBI Taxonomy" id="80388"/>
    <lineage>
        <taxon>Eukaryota</taxon>
        <taxon>Fungi</taxon>
        <taxon>Dikarya</taxon>
        <taxon>Ascomycota</taxon>
        <taxon>Pezizomycotina</taxon>
        <taxon>Sordariomycetes</taxon>
        <taxon>Hypocreomycetidae</taxon>
        <taxon>Hypocreales</taxon>
        <taxon>Stachybotryaceae</taxon>
        <taxon>Stachybotrys</taxon>
    </lineage>
</organism>
<dbReference type="Proteomes" id="UP000813444">
    <property type="component" value="Unassembled WGS sequence"/>
</dbReference>
<protein>
    <recommendedName>
        <fullName evidence="5">Nucleolar protein 56</fullName>
    </recommendedName>
</protein>
<feature type="compositionally biased region" description="Basic residues" evidence="6">
    <location>
        <begin position="462"/>
        <end position="484"/>
    </location>
</feature>
<reference evidence="8" key="1">
    <citation type="journal article" date="2021" name="Nat. Commun.">
        <title>Genetic determinants of endophytism in the Arabidopsis root mycobiome.</title>
        <authorList>
            <person name="Mesny F."/>
            <person name="Miyauchi S."/>
            <person name="Thiergart T."/>
            <person name="Pickel B."/>
            <person name="Atanasova L."/>
            <person name="Karlsson M."/>
            <person name="Huettel B."/>
            <person name="Barry K.W."/>
            <person name="Haridas S."/>
            <person name="Chen C."/>
            <person name="Bauer D."/>
            <person name="Andreopoulos W."/>
            <person name="Pangilinan J."/>
            <person name="LaButti K."/>
            <person name="Riley R."/>
            <person name="Lipzen A."/>
            <person name="Clum A."/>
            <person name="Drula E."/>
            <person name="Henrissat B."/>
            <person name="Kohler A."/>
            <person name="Grigoriev I.V."/>
            <person name="Martin F.M."/>
            <person name="Hacquard S."/>
        </authorList>
    </citation>
    <scope>NUCLEOTIDE SEQUENCE</scope>
    <source>
        <strain evidence="8">MPI-CAGE-CH-0235</strain>
    </source>
</reference>
<dbReference type="GO" id="GO:0030515">
    <property type="term" value="F:snoRNA binding"/>
    <property type="evidence" value="ECO:0007669"/>
    <property type="project" value="InterPro"/>
</dbReference>
<dbReference type="Gene3D" id="1.10.246.90">
    <property type="entry name" value="Nop domain"/>
    <property type="match status" value="1"/>
</dbReference>
<proteinExistence type="inferred from homology"/>
<dbReference type="FunFam" id="1.10.246.90:FF:000001">
    <property type="entry name" value="Nucleolar protein 56"/>
    <property type="match status" value="1"/>
</dbReference>
<dbReference type="InterPro" id="IPR012976">
    <property type="entry name" value="NOSIC"/>
</dbReference>
<comment type="subcellular location">
    <subcellularLocation>
        <location evidence="1">Nucleus</location>
        <location evidence="1">Nucleolus</location>
    </subcellularLocation>
</comment>
<evidence type="ECO:0000256" key="6">
    <source>
        <dbReference type="SAM" id="MobiDB-lite"/>
    </source>
</evidence>
<dbReference type="GO" id="GO:0042254">
    <property type="term" value="P:ribosome biogenesis"/>
    <property type="evidence" value="ECO:0007669"/>
    <property type="project" value="UniProtKB-KW"/>
</dbReference>
<dbReference type="AlphaFoldDB" id="A0A8K0SZ08"/>
<feature type="compositionally biased region" description="Basic and acidic residues" evidence="6">
    <location>
        <begin position="485"/>
        <end position="499"/>
    </location>
</feature>
<keyword evidence="4" id="KW-0539">Nucleus</keyword>
<dbReference type="PROSITE" id="PS51358">
    <property type="entry name" value="NOP"/>
    <property type="match status" value="1"/>
</dbReference>
<dbReference type="EMBL" id="JAGPNK010000004">
    <property type="protein sequence ID" value="KAH7322686.1"/>
    <property type="molecule type" value="Genomic_DNA"/>
</dbReference>
<evidence type="ECO:0000259" key="7">
    <source>
        <dbReference type="PROSITE" id="PS51358"/>
    </source>
</evidence>
<name>A0A8K0SZ08_9HYPO</name>
<sequence>MSTDIQFFLHETAIGYALFKVNPPSGAIGLKLKEVASTTDDLSKFGKLVKLVSFQPFKDITESFENAISITEGSVPDTLKNFLELNLPKSGKNAKVKLGIAEKILAGSIRAIFPSLEFETADTNNAVQEVLRGIRAHQDSLIDNVNAGDIEKAGLSLGHLYSRSAVKYNAARNDRSVMNCLLSLETQDKSLNSYLMRLKEWYGWYFPELRNICDDNLAYANLIVLIAEKRDLGETDIERIAELVDHDIEKATAIVEAARISMGLDLPDRDLFMIKKFAEIVCRFNKVRNTFSSSLEETMKAVAPNLQVLVGTIIGARLIEKAGSLVKLAKEPASTLQILGAEKALFRALKTKSNTPKYGILFHSSFVGRAVSKDKGRIARYLANKCVVAARIDAFSENPGTQYGEALRQQVEDRLEFYATGKKTATNQEVMDRATALIEAMGGGDEDDDMPDAVPEPSSAKKEKKDKKDKKDKKEKKDKEKKRKRDEDAATPKKADGEGKKKKKSKSAEIEV</sequence>
<comment type="caution">
    <text evidence="8">The sequence shown here is derived from an EMBL/GenBank/DDBJ whole genome shotgun (WGS) entry which is preliminary data.</text>
</comment>
<dbReference type="InterPro" id="IPR036070">
    <property type="entry name" value="Nop_dom_sf"/>
</dbReference>
<dbReference type="Gene3D" id="1.10.287.4070">
    <property type="match status" value="1"/>
</dbReference>
<evidence type="ECO:0000256" key="5">
    <source>
        <dbReference type="ARBA" id="ARBA00040742"/>
    </source>
</evidence>
<gene>
    <name evidence="8" type="ORF">B0I35DRAFT_349793</name>
</gene>
<dbReference type="PANTHER" id="PTHR10894:SF0">
    <property type="entry name" value="NUCLEOLAR PROTEIN 56"/>
    <property type="match status" value="1"/>
</dbReference>
<evidence type="ECO:0000313" key="9">
    <source>
        <dbReference type="Proteomes" id="UP000813444"/>
    </source>
</evidence>
<feature type="region of interest" description="Disordered" evidence="6">
    <location>
        <begin position="441"/>
        <end position="512"/>
    </location>
</feature>
<evidence type="ECO:0000256" key="1">
    <source>
        <dbReference type="ARBA" id="ARBA00004604"/>
    </source>
</evidence>
<dbReference type="SUPFAM" id="SSF89124">
    <property type="entry name" value="Nop domain"/>
    <property type="match status" value="1"/>
</dbReference>
<dbReference type="InterPro" id="IPR042239">
    <property type="entry name" value="Nop_C"/>
</dbReference>
<evidence type="ECO:0000256" key="3">
    <source>
        <dbReference type="ARBA" id="ARBA00022517"/>
    </source>
</evidence>